<reference evidence="2 3" key="1">
    <citation type="submission" date="2024-04" db="EMBL/GenBank/DDBJ databases">
        <title>Genome sequencing and metabolic network reconstruction of aminoacids and betaine degradation by Anoxynatronum sibiricum.</title>
        <authorList>
            <person name="Detkova E.N."/>
            <person name="Boltjanskaja Y.V."/>
            <person name="Mardanov A.V."/>
            <person name="Kevbrin V."/>
        </authorList>
    </citation>
    <scope>NUCLEOTIDE SEQUENCE [LARGE SCALE GENOMIC DNA]</scope>
    <source>
        <strain evidence="2 3">Z-7981</strain>
    </source>
</reference>
<evidence type="ECO:0000256" key="1">
    <source>
        <dbReference type="SAM" id="MobiDB-lite"/>
    </source>
</evidence>
<evidence type="ECO:0000313" key="3">
    <source>
        <dbReference type="Proteomes" id="UP001407405"/>
    </source>
</evidence>
<comment type="caution">
    <text evidence="2">The sequence shown here is derived from an EMBL/GenBank/DDBJ whole genome shotgun (WGS) entry which is preliminary data.</text>
</comment>
<accession>A0ABU9VTD0</accession>
<proteinExistence type="predicted"/>
<name>A0ABU9VTD0_9CLOT</name>
<keyword evidence="3" id="KW-1185">Reference proteome</keyword>
<evidence type="ECO:0000313" key="2">
    <source>
        <dbReference type="EMBL" id="MEN1760090.1"/>
    </source>
</evidence>
<dbReference type="Proteomes" id="UP001407405">
    <property type="component" value="Unassembled WGS sequence"/>
</dbReference>
<feature type="compositionally biased region" description="Basic and acidic residues" evidence="1">
    <location>
        <begin position="1"/>
        <end position="20"/>
    </location>
</feature>
<gene>
    <name evidence="2" type="ORF">AAIG11_06380</name>
</gene>
<feature type="region of interest" description="Disordered" evidence="1">
    <location>
        <begin position="1"/>
        <end position="23"/>
    </location>
</feature>
<protein>
    <submittedName>
        <fullName evidence="2">Uncharacterized protein</fullName>
    </submittedName>
</protein>
<organism evidence="2 3">
    <name type="scientific">Anoxynatronum sibiricum</name>
    <dbReference type="NCBI Taxonomy" id="210623"/>
    <lineage>
        <taxon>Bacteria</taxon>
        <taxon>Bacillati</taxon>
        <taxon>Bacillota</taxon>
        <taxon>Clostridia</taxon>
        <taxon>Eubacteriales</taxon>
        <taxon>Clostridiaceae</taxon>
        <taxon>Anoxynatronum</taxon>
    </lineage>
</organism>
<dbReference type="EMBL" id="JBCITM010000005">
    <property type="protein sequence ID" value="MEN1760090.1"/>
    <property type="molecule type" value="Genomic_DNA"/>
</dbReference>
<dbReference type="RefSeq" id="WP_343185410.1">
    <property type="nucleotide sequence ID" value="NZ_JBCITM010000005.1"/>
</dbReference>
<sequence>MHQCVERRTTPASLLKDHRTATASPEKLWYNNTTATLLRAYASVFQVKNNNSRQR</sequence>